<protein>
    <submittedName>
        <fullName evidence="2">Uncharacterized protein</fullName>
    </submittedName>
</protein>
<gene>
    <name evidence="2" type="ORF">ABXS70_18670</name>
</gene>
<name>A0AAU8N6X1_9BACL</name>
<evidence type="ECO:0000256" key="1">
    <source>
        <dbReference type="SAM" id="MobiDB-lite"/>
    </source>
</evidence>
<dbReference type="RefSeq" id="WP_342554823.1">
    <property type="nucleotide sequence ID" value="NZ_CP159992.1"/>
</dbReference>
<feature type="region of interest" description="Disordered" evidence="1">
    <location>
        <begin position="153"/>
        <end position="180"/>
    </location>
</feature>
<reference evidence="2" key="1">
    <citation type="submission" date="2024-05" db="EMBL/GenBank/DDBJ databases">
        <title>Draft genome assemblies of 36 bacteria isolated from hibernating arctic ground squirrels.</title>
        <authorList>
            <person name="McKee H."/>
            <person name="Mullen L."/>
            <person name="Drown D.M."/>
            <person name="Duddleston K.N."/>
        </authorList>
    </citation>
    <scope>NUCLEOTIDE SEQUENCE</scope>
    <source>
        <strain evidence="2">AN1007</strain>
    </source>
</reference>
<sequence>METNKSINAINSFQSVYDKYFKALTEYMMGEFGEEHEYKFSHPTLFELSIQLKAEFYSMPEELRNRLLTLNFETFLHCNNQVDFFSFRIFLSKKNRFEKLATIAERVDAEVKTAIQFLEKDIFHEYEKLPVINHNFYRDYYINTDLFSELENEKQEDRTDVSMLEPKDPEGEPSNEDKIESKNLFTEYNESLKKGEELLSNTNNFVDKLKYSVVILKEFFKLFN</sequence>
<proteinExistence type="predicted"/>
<dbReference type="AlphaFoldDB" id="A0AAU8N6X1"/>
<organism evidence="2">
    <name type="scientific">Paenibacillus sp. AN1007</name>
    <dbReference type="NCBI Taxonomy" id="3151385"/>
    <lineage>
        <taxon>Bacteria</taxon>
        <taxon>Bacillati</taxon>
        <taxon>Bacillota</taxon>
        <taxon>Bacilli</taxon>
        <taxon>Bacillales</taxon>
        <taxon>Paenibacillaceae</taxon>
        <taxon>Paenibacillus</taxon>
    </lineage>
</organism>
<accession>A0AAU8N6X1</accession>
<evidence type="ECO:0000313" key="2">
    <source>
        <dbReference type="EMBL" id="XCP93250.1"/>
    </source>
</evidence>
<dbReference type="EMBL" id="CP159992">
    <property type="protein sequence ID" value="XCP93250.1"/>
    <property type="molecule type" value="Genomic_DNA"/>
</dbReference>